<keyword evidence="2" id="KW-0732">Signal</keyword>
<sequence>MQLFITVLASCGVLFQGALGVPVSYYPHQYSPQVYGHYVGSPCIQQGYLCSQTRVVPAVSVPILRQKFVTTTRKHDNLNTAKASNKKSARVKYQDGPSAEIEGEQTASVYAKKRSGDHAFNPVFGQEQFGQVLPYTQTEPIQSEQSNLSIEQSEQSNPSIEQ</sequence>
<feature type="region of interest" description="Disordered" evidence="1">
    <location>
        <begin position="81"/>
        <end position="104"/>
    </location>
</feature>
<feature type="chain" id="PRO_5045951864" evidence="2">
    <location>
        <begin position="21"/>
        <end position="162"/>
    </location>
</feature>
<proteinExistence type="predicted"/>
<organism evidence="3 4">
    <name type="scientific">Basidiobolus ranarum</name>
    <dbReference type="NCBI Taxonomy" id="34480"/>
    <lineage>
        <taxon>Eukaryota</taxon>
        <taxon>Fungi</taxon>
        <taxon>Fungi incertae sedis</taxon>
        <taxon>Zoopagomycota</taxon>
        <taxon>Entomophthoromycotina</taxon>
        <taxon>Basidiobolomycetes</taxon>
        <taxon>Basidiobolales</taxon>
        <taxon>Basidiobolaceae</taxon>
        <taxon>Basidiobolus</taxon>
    </lineage>
</organism>
<gene>
    <name evidence="3" type="ORF">K7432_015617</name>
</gene>
<comment type="caution">
    <text evidence="3">The sequence shown here is derived from an EMBL/GenBank/DDBJ whole genome shotgun (WGS) entry which is preliminary data.</text>
</comment>
<evidence type="ECO:0000256" key="2">
    <source>
        <dbReference type="SAM" id="SignalP"/>
    </source>
</evidence>
<evidence type="ECO:0000256" key="1">
    <source>
        <dbReference type="SAM" id="MobiDB-lite"/>
    </source>
</evidence>
<evidence type="ECO:0000313" key="3">
    <source>
        <dbReference type="EMBL" id="KAK9685131.1"/>
    </source>
</evidence>
<dbReference type="Proteomes" id="UP001479436">
    <property type="component" value="Unassembled WGS sequence"/>
</dbReference>
<protein>
    <submittedName>
        <fullName evidence="3">Uncharacterized protein</fullName>
    </submittedName>
</protein>
<accession>A0ABR2VN13</accession>
<name>A0ABR2VN13_9FUNG</name>
<reference evidence="3 4" key="1">
    <citation type="submission" date="2023-04" db="EMBL/GenBank/DDBJ databases">
        <title>Genome of Basidiobolus ranarum AG-B5.</title>
        <authorList>
            <person name="Stajich J.E."/>
            <person name="Carter-House D."/>
            <person name="Gryganskyi A."/>
        </authorList>
    </citation>
    <scope>NUCLEOTIDE SEQUENCE [LARGE SCALE GENOMIC DNA]</scope>
    <source>
        <strain evidence="3 4">AG-B5</strain>
    </source>
</reference>
<dbReference type="EMBL" id="JASJQH010009060">
    <property type="protein sequence ID" value="KAK9685131.1"/>
    <property type="molecule type" value="Genomic_DNA"/>
</dbReference>
<feature type="region of interest" description="Disordered" evidence="1">
    <location>
        <begin position="134"/>
        <end position="162"/>
    </location>
</feature>
<keyword evidence="4" id="KW-1185">Reference proteome</keyword>
<evidence type="ECO:0000313" key="4">
    <source>
        <dbReference type="Proteomes" id="UP001479436"/>
    </source>
</evidence>
<feature type="signal peptide" evidence="2">
    <location>
        <begin position="1"/>
        <end position="20"/>
    </location>
</feature>